<reference evidence="2" key="1">
    <citation type="submission" date="2021-12" db="EMBL/GenBank/DDBJ databases">
        <authorList>
            <person name="King R."/>
        </authorList>
    </citation>
    <scope>NUCLEOTIDE SEQUENCE</scope>
</reference>
<evidence type="ECO:0000313" key="2">
    <source>
        <dbReference type="EMBL" id="CAH0396208.1"/>
    </source>
</evidence>
<organism evidence="2 3">
    <name type="scientific">Bemisia tabaci</name>
    <name type="common">Sweetpotato whitefly</name>
    <name type="synonym">Aleurodes tabaci</name>
    <dbReference type="NCBI Taxonomy" id="7038"/>
    <lineage>
        <taxon>Eukaryota</taxon>
        <taxon>Metazoa</taxon>
        <taxon>Ecdysozoa</taxon>
        <taxon>Arthropoda</taxon>
        <taxon>Hexapoda</taxon>
        <taxon>Insecta</taxon>
        <taxon>Pterygota</taxon>
        <taxon>Neoptera</taxon>
        <taxon>Paraneoptera</taxon>
        <taxon>Hemiptera</taxon>
        <taxon>Sternorrhyncha</taxon>
        <taxon>Aleyrodoidea</taxon>
        <taxon>Aleyrodidae</taxon>
        <taxon>Aleyrodinae</taxon>
        <taxon>Bemisia</taxon>
    </lineage>
</organism>
<protein>
    <submittedName>
        <fullName evidence="2">Uncharacterized protein</fullName>
    </submittedName>
</protein>
<keyword evidence="3" id="KW-1185">Reference proteome</keyword>
<dbReference type="AlphaFoldDB" id="A0A9P0AQT9"/>
<feature type="signal peptide" evidence="1">
    <location>
        <begin position="1"/>
        <end position="18"/>
    </location>
</feature>
<gene>
    <name evidence="2" type="ORF">BEMITA_LOCUS14299</name>
</gene>
<feature type="chain" id="PRO_5040453945" evidence="1">
    <location>
        <begin position="19"/>
        <end position="180"/>
    </location>
</feature>
<name>A0A9P0AQT9_BEMTA</name>
<dbReference type="EMBL" id="OU963870">
    <property type="protein sequence ID" value="CAH0396208.1"/>
    <property type="molecule type" value="Genomic_DNA"/>
</dbReference>
<keyword evidence="1" id="KW-0732">Signal</keyword>
<sequence length="180" mass="19635">MTAALVCSILMVYTSIEAFTIPAAPTQSYDVLLDELIAAENSRKTAIKKAKEEAAKKKSDGMSKFLEAAGEVDESLVKLRIYFDAGKAAFDVNKGKLSIQEEGVAAKTQLLQDQNYVPNQMARLAASLTTLEARMNDLTPDECNSSKLREVVTALRQSEQVLVPITSKFRIECDKIKGAG</sequence>
<evidence type="ECO:0000256" key="1">
    <source>
        <dbReference type="SAM" id="SignalP"/>
    </source>
</evidence>
<dbReference type="Proteomes" id="UP001152759">
    <property type="component" value="Chromosome 9"/>
</dbReference>
<proteinExistence type="predicted"/>
<accession>A0A9P0AQT9</accession>
<evidence type="ECO:0000313" key="3">
    <source>
        <dbReference type="Proteomes" id="UP001152759"/>
    </source>
</evidence>